<keyword evidence="2" id="KW-1185">Reference proteome</keyword>
<dbReference type="Proteomes" id="UP000183257">
    <property type="component" value="Unassembled WGS sequence"/>
</dbReference>
<gene>
    <name evidence="1" type="ORF">SAMN05660313_01340</name>
</gene>
<dbReference type="RefSeq" id="WP_072303027.1">
    <property type="nucleotide sequence ID" value="NZ_FPIY01000002.1"/>
</dbReference>
<dbReference type="OrthoDB" id="1427559at2"/>
<reference evidence="2" key="1">
    <citation type="submission" date="2016-11" db="EMBL/GenBank/DDBJ databases">
        <authorList>
            <person name="Varghese N."/>
            <person name="Submissions S."/>
        </authorList>
    </citation>
    <scope>NUCLEOTIDE SEQUENCE [LARGE SCALE GENOMIC DNA]</scope>
    <source>
        <strain evidence="2">DSM 24786</strain>
    </source>
</reference>
<proteinExistence type="predicted"/>
<accession>A0A1K1NS74</accession>
<dbReference type="EMBL" id="FPIY01000002">
    <property type="protein sequence ID" value="SFW38370.1"/>
    <property type="molecule type" value="Genomic_DNA"/>
</dbReference>
<dbReference type="PROSITE" id="PS51257">
    <property type="entry name" value="PROKAR_LIPOPROTEIN"/>
    <property type="match status" value="1"/>
</dbReference>
<dbReference type="AlphaFoldDB" id="A0A1K1NS74"/>
<evidence type="ECO:0000313" key="1">
    <source>
        <dbReference type="EMBL" id="SFW38370.1"/>
    </source>
</evidence>
<evidence type="ECO:0000313" key="2">
    <source>
        <dbReference type="Proteomes" id="UP000183257"/>
    </source>
</evidence>
<protein>
    <submittedName>
        <fullName evidence="1">Uncharacterized protein</fullName>
    </submittedName>
</protein>
<sequence>MTTSKKKILHFIFPLALLAIISSCNEQKKEHEEQPEPVTEVKPPAQIISTKKAQVLFDTYSERRAPLIQEYEDKLDPSTTFDVARYGYYDLETLKNYITFIEQEAKKANVKISNLRFYLANYPDSKEYKHPKQNTFFIAPTTTVDGKDYAFSVVTDGKTYKPKLLKDNFIIKPFKKTTTEEASFFPKISFFNDDNEQSLILNETHMVPPPYQE</sequence>
<organism evidence="1 2">
    <name type="scientific">Cellulophaga fucicola</name>
    <dbReference type="NCBI Taxonomy" id="76595"/>
    <lineage>
        <taxon>Bacteria</taxon>
        <taxon>Pseudomonadati</taxon>
        <taxon>Bacteroidota</taxon>
        <taxon>Flavobacteriia</taxon>
        <taxon>Flavobacteriales</taxon>
        <taxon>Flavobacteriaceae</taxon>
        <taxon>Cellulophaga</taxon>
    </lineage>
</organism>
<name>A0A1K1NS74_9FLAO</name>
<dbReference type="STRING" id="76595.SAMN05660313_01340"/>